<protein>
    <recommendedName>
        <fullName evidence="4">M23ase beta-sheet core domain-containing protein</fullName>
    </recommendedName>
</protein>
<feature type="coiled-coil region" evidence="1">
    <location>
        <begin position="254"/>
        <end position="285"/>
    </location>
</feature>
<feature type="chain" id="PRO_5021295447" description="M23ase beta-sheet core domain-containing protein" evidence="3">
    <location>
        <begin position="24"/>
        <end position="426"/>
    </location>
</feature>
<dbReference type="InterPro" id="IPR016047">
    <property type="entry name" value="M23ase_b-sheet_dom"/>
</dbReference>
<dbReference type="Gene3D" id="2.70.70.10">
    <property type="entry name" value="Glucose Permease (Domain IIA)"/>
    <property type="match status" value="1"/>
</dbReference>
<dbReference type="AlphaFoldDB" id="A0A4Y6UJ92"/>
<sequence length="426" mass="45493">MKTTFSLPVYVILSLLTPIHALAQSSHKHHHRHSQSGSSLSEGQKALAQAQAARKALQAKQAQAARDLLLQQAAAQAAQREAQKDKIRQNVLTHQSNSAENAVISTRAHIAHLSNEIHSLLYKKTLVEKNITQQNAAIQPLLPIAVRLSIAPNAALLATPGNIKNNVTALSVLAGFSRLTRQKINQLQDNETELQSIGNSLDARQKELDTLLKTQSHKRDVITAKAQIATQTENKARQTALQAQHSVALAMKASADLSNEIDALARQEAQAKAALEAEARTLAKRHQMEQAHKAQAQAQALSAGNGVSSGNGHAPVAGRIAVRWGENTEAGPSTGITYATSSAMLVQAPCSGRIVFSGPFRSFGEMLILDCGQNYRFVLSGLGSLNVSIGQNVKKAASLGSMPATDGLLFVQLRHGTKIVSPAPFL</sequence>
<feature type="region of interest" description="Disordered" evidence="2">
    <location>
        <begin position="24"/>
        <end position="45"/>
    </location>
</feature>
<dbReference type="Proteomes" id="UP000316313">
    <property type="component" value="Chromosome"/>
</dbReference>
<reference evidence="5 6" key="1">
    <citation type="submission" date="2019-03" db="EMBL/GenBank/DDBJ databases">
        <title>The complete genome sequence of Swingsia samuiensis NBRC107927(T).</title>
        <authorList>
            <person name="Chua K.-O."/>
            <person name="Chan K.-G."/>
            <person name="See-Too W.-S."/>
        </authorList>
    </citation>
    <scope>NUCLEOTIDE SEQUENCE [LARGE SCALE GENOMIC DNA]</scope>
    <source>
        <strain evidence="5 6">AH83</strain>
    </source>
</reference>
<keyword evidence="6" id="KW-1185">Reference proteome</keyword>
<dbReference type="InterPro" id="IPR011055">
    <property type="entry name" value="Dup_hybrid_motif"/>
</dbReference>
<evidence type="ECO:0000256" key="2">
    <source>
        <dbReference type="SAM" id="MobiDB-lite"/>
    </source>
</evidence>
<evidence type="ECO:0000256" key="1">
    <source>
        <dbReference type="SAM" id="Coils"/>
    </source>
</evidence>
<evidence type="ECO:0000259" key="4">
    <source>
        <dbReference type="Pfam" id="PF01551"/>
    </source>
</evidence>
<feature type="signal peptide" evidence="3">
    <location>
        <begin position="1"/>
        <end position="23"/>
    </location>
</feature>
<evidence type="ECO:0000256" key="3">
    <source>
        <dbReference type="SAM" id="SignalP"/>
    </source>
</evidence>
<accession>A0A4Y6UJ92</accession>
<feature type="compositionally biased region" description="Low complexity" evidence="2">
    <location>
        <begin position="35"/>
        <end position="45"/>
    </location>
</feature>
<proteinExistence type="predicted"/>
<dbReference type="Pfam" id="PF01551">
    <property type="entry name" value="Peptidase_M23"/>
    <property type="match status" value="1"/>
</dbReference>
<feature type="domain" description="M23ase beta-sheet core" evidence="4">
    <location>
        <begin position="333"/>
        <end position="406"/>
    </location>
</feature>
<evidence type="ECO:0000313" key="5">
    <source>
        <dbReference type="EMBL" id="QDH16437.1"/>
    </source>
</evidence>
<dbReference type="SUPFAM" id="SSF51261">
    <property type="entry name" value="Duplicated hybrid motif"/>
    <property type="match status" value="1"/>
</dbReference>
<name>A0A4Y6UJ92_9PROT</name>
<keyword evidence="3" id="KW-0732">Signal</keyword>
<evidence type="ECO:0000313" key="6">
    <source>
        <dbReference type="Proteomes" id="UP000316313"/>
    </source>
</evidence>
<gene>
    <name evidence="5" type="ORF">E3D00_01770</name>
</gene>
<dbReference type="KEGG" id="ssam:E3D00_01770"/>
<dbReference type="OrthoDB" id="9809144at2"/>
<organism evidence="5 6">
    <name type="scientific">Swingsia samuiensis</name>
    <dbReference type="NCBI Taxonomy" id="1293412"/>
    <lineage>
        <taxon>Bacteria</taxon>
        <taxon>Pseudomonadati</taxon>
        <taxon>Pseudomonadota</taxon>
        <taxon>Alphaproteobacteria</taxon>
        <taxon>Acetobacterales</taxon>
        <taxon>Acetobacteraceae</taxon>
        <taxon>Swingsia</taxon>
    </lineage>
</organism>
<keyword evidence="1" id="KW-0175">Coiled coil</keyword>
<dbReference type="EMBL" id="CP038141">
    <property type="protein sequence ID" value="QDH16437.1"/>
    <property type="molecule type" value="Genomic_DNA"/>
</dbReference>